<proteinExistence type="predicted"/>
<sequence>MKVKMKNLMKDIWFNNECLRNNITPTYAKVKIKNKSKIALKVKQQSEILWIKYSLQDQHGKVDRLNKDSYKLHLELANTCNTEQFDGLYNIIIDNTEEMTSKKTKTIIKKMNQLRNKYNILNQNNHSTECNEEIRFADKLKNLSNVSFTVEEETLLRKGLKFTVEDKKDKYLENILVDSEVILESTVMDQEEKNNMRSMISVKVEDIKNKKNFKCKNNTTTIK</sequence>
<evidence type="ECO:0000313" key="1">
    <source>
        <dbReference type="EMBL" id="CAG6780067.1"/>
    </source>
</evidence>
<dbReference type="AlphaFoldDB" id="A0A8D9BBS6"/>
<protein>
    <submittedName>
        <fullName evidence="1">Uncharacterized protein</fullName>
    </submittedName>
</protein>
<name>A0A8D9BBS6_9HEMI</name>
<reference evidence="1" key="1">
    <citation type="submission" date="2021-05" db="EMBL/GenBank/DDBJ databases">
        <authorList>
            <person name="Alioto T."/>
            <person name="Alioto T."/>
            <person name="Gomez Garrido J."/>
        </authorList>
    </citation>
    <scope>NUCLEOTIDE SEQUENCE</scope>
</reference>
<organism evidence="1">
    <name type="scientific">Cacopsylla melanoneura</name>
    <dbReference type="NCBI Taxonomy" id="428564"/>
    <lineage>
        <taxon>Eukaryota</taxon>
        <taxon>Metazoa</taxon>
        <taxon>Ecdysozoa</taxon>
        <taxon>Arthropoda</taxon>
        <taxon>Hexapoda</taxon>
        <taxon>Insecta</taxon>
        <taxon>Pterygota</taxon>
        <taxon>Neoptera</taxon>
        <taxon>Paraneoptera</taxon>
        <taxon>Hemiptera</taxon>
        <taxon>Sternorrhyncha</taxon>
        <taxon>Psylloidea</taxon>
        <taxon>Psyllidae</taxon>
        <taxon>Psyllinae</taxon>
        <taxon>Cacopsylla</taxon>
    </lineage>
</organism>
<dbReference type="EMBL" id="HBUF01616860">
    <property type="protein sequence ID" value="CAG6780067.1"/>
    <property type="molecule type" value="Transcribed_RNA"/>
</dbReference>
<dbReference type="EMBL" id="HBUF01284219">
    <property type="protein sequence ID" value="CAG6687944.1"/>
    <property type="molecule type" value="Transcribed_RNA"/>
</dbReference>
<accession>A0A8D9BBS6</accession>